<evidence type="ECO:0000256" key="2">
    <source>
        <dbReference type="SAM" id="Phobius"/>
    </source>
</evidence>
<reference evidence="3 4" key="1">
    <citation type="journal article" date="2023" name="Arcadia Sci">
        <title>De novo assembly of a long-read Amblyomma americanum tick genome.</title>
        <authorList>
            <person name="Chou S."/>
            <person name="Poskanzer K.E."/>
            <person name="Rollins M."/>
            <person name="Thuy-Boun P.S."/>
        </authorList>
    </citation>
    <scope>NUCLEOTIDE SEQUENCE [LARGE SCALE GENOMIC DNA]</scope>
    <source>
        <strain evidence="3">F_SG_1</strain>
        <tissue evidence="3">Salivary glands</tissue>
    </source>
</reference>
<protein>
    <submittedName>
        <fullName evidence="3">Uncharacterized protein</fullName>
    </submittedName>
</protein>
<dbReference type="GO" id="GO:0005886">
    <property type="term" value="C:plasma membrane"/>
    <property type="evidence" value="ECO:0007669"/>
    <property type="project" value="TreeGrafter"/>
</dbReference>
<dbReference type="Proteomes" id="UP001321473">
    <property type="component" value="Unassembled WGS sequence"/>
</dbReference>
<feature type="transmembrane region" description="Helical" evidence="2">
    <location>
        <begin position="33"/>
        <end position="58"/>
    </location>
</feature>
<comment type="caution">
    <text evidence="3">The sequence shown here is derived from an EMBL/GenBank/DDBJ whole genome shotgun (WGS) entry which is preliminary data.</text>
</comment>
<dbReference type="Gene3D" id="3.40.390.10">
    <property type="entry name" value="Collagenase (Catalytic Domain)"/>
    <property type="match status" value="2"/>
</dbReference>
<name>A0AAQ4EGM0_AMBAM</name>
<dbReference type="GO" id="GO:0016485">
    <property type="term" value="P:protein processing"/>
    <property type="evidence" value="ECO:0007669"/>
    <property type="project" value="TreeGrafter"/>
</dbReference>
<dbReference type="PANTHER" id="PTHR11733">
    <property type="entry name" value="ZINC METALLOPROTEASE FAMILY M13 NEPRILYSIN-RELATED"/>
    <property type="match status" value="1"/>
</dbReference>
<dbReference type="InterPro" id="IPR024079">
    <property type="entry name" value="MetalloPept_cat_dom_sf"/>
</dbReference>
<evidence type="ECO:0000256" key="1">
    <source>
        <dbReference type="SAM" id="MobiDB-lite"/>
    </source>
</evidence>
<keyword evidence="2" id="KW-1133">Transmembrane helix</keyword>
<dbReference type="PANTHER" id="PTHR11733:SF208">
    <property type="entry name" value="PEPTIDASE M13 C-TERMINAL DOMAIN-CONTAINING PROTEIN"/>
    <property type="match status" value="1"/>
</dbReference>
<keyword evidence="2" id="KW-0472">Membrane</keyword>
<accession>A0AAQ4EGM0</accession>
<dbReference type="InterPro" id="IPR042089">
    <property type="entry name" value="Peptidase_M13_dom_2"/>
</dbReference>
<sequence length="662" mass="74234">MEAQSPDVCAGSSAFGRSPATRPSTSRLERNKVAGAVAGVACSLSLVVATCVLLWMLLTPQSGMHRVNTDAPFCCPEEAAQLFAVISRSVSPCRDFFAYVCYNAIKQGFIQEGVTRDMLNKIKGDLIRGSDRFESPAAAALHGFYTSCMNEIWQRDRRLREVASVFLDEVNASRAMGHAELLRFALSTQHRYRLNFFFTIYFHRSFTLYERTYLRSDNYDNFCDDCFPAALSAVNARLRTNCTRGDFFALKQMLPGVDEDNETHGLAVEEILNALGRTNASWLEATMREFFPTFDLSTPTYAISKESLLDEIRILWNVSNQPLSLVYMLTTVVIEAMSHIQVDRELDAPTPRTWRICDDHGYGYDELWHTTYVAALTSAAKDRRMRAIFEATREAAANYALLRRIVAAGNQTAHFDALLGNMTLLLPGDLVLGHVVVPDMPPRGFVRNYFRALRFEFAVKLEKLRRGMPIYHQHDDEPNYRTQRFNETSLYVPPTAYSTLGPSTSNSLLADAPVIASDIGTLIWSGVMLHKHWNSHTLAAIESYSQCVLESLTEYKSKSDDLLESTVALPIAARVAALGGVGISSTSPTATDWLDMRIIWSLYRMSKAQFFYARYAYFRCSADGDSMFLVNEVLRRSADFGAAFQCHAQDLVNITACADVTQ</sequence>
<dbReference type="PROSITE" id="PS51885">
    <property type="entry name" value="NEPRILYSIN"/>
    <property type="match status" value="1"/>
</dbReference>
<keyword evidence="2" id="KW-0812">Transmembrane</keyword>
<dbReference type="GO" id="GO:0004222">
    <property type="term" value="F:metalloendopeptidase activity"/>
    <property type="evidence" value="ECO:0007669"/>
    <property type="project" value="InterPro"/>
</dbReference>
<proteinExistence type="predicted"/>
<dbReference type="AlphaFoldDB" id="A0AAQ4EGM0"/>
<dbReference type="EMBL" id="JARKHS020016520">
    <property type="protein sequence ID" value="KAK8773653.1"/>
    <property type="molecule type" value="Genomic_DNA"/>
</dbReference>
<dbReference type="Gene3D" id="1.10.1380.10">
    <property type="entry name" value="Neutral endopeptidase , domain2"/>
    <property type="match status" value="1"/>
</dbReference>
<evidence type="ECO:0000313" key="3">
    <source>
        <dbReference type="EMBL" id="KAK8773653.1"/>
    </source>
</evidence>
<dbReference type="InterPro" id="IPR000718">
    <property type="entry name" value="Peptidase_M13"/>
</dbReference>
<evidence type="ECO:0000313" key="4">
    <source>
        <dbReference type="Proteomes" id="UP001321473"/>
    </source>
</evidence>
<dbReference type="SUPFAM" id="SSF55486">
    <property type="entry name" value="Metalloproteases ('zincins'), catalytic domain"/>
    <property type="match status" value="1"/>
</dbReference>
<keyword evidence="4" id="KW-1185">Reference proteome</keyword>
<gene>
    <name evidence="3" type="ORF">V5799_011817</name>
</gene>
<organism evidence="3 4">
    <name type="scientific">Amblyomma americanum</name>
    <name type="common">Lone star tick</name>
    <dbReference type="NCBI Taxonomy" id="6943"/>
    <lineage>
        <taxon>Eukaryota</taxon>
        <taxon>Metazoa</taxon>
        <taxon>Ecdysozoa</taxon>
        <taxon>Arthropoda</taxon>
        <taxon>Chelicerata</taxon>
        <taxon>Arachnida</taxon>
        <taxon>Acari</taxon>
        <taxon>Parasitiformes</taxon>
        <taxon>Ixodida</taxon>
        <taxon>Ixodoidea</taxon>
        <taxon>Ixodidae</taxon>
        <taxon>Amblyomminae</taxon>
        <taxon>Amblyomma</taxon>
    </lineage>
</organism>
<feature type="region of interest" description="Disordered" evidence="1">
    <location>
        <begin position="1"/>
        <end position="27"/>
    </location>
</feature>